<proteinExistence type="predicted"/>
<comment type="caution">
    <text evidence="2">The sequence shown here is derived from an EMBL/GenBank/DDBJ whole genome shotgun (WGS) entry which is preliminary data.</text>
</comment>
<sequence length="46" mass="5262">MRGMNADEAIAELETYMDRAMLTGYHEIYIIHGKGTMVLRKKSTNT</sequence>
<reference evidence="2 3" key="1">
    <citation type="submission" date="2009-09" db="EMBL/GenBank/DDBJ databases">
        <authorList>
            <person name="Weinstock G."/>
            <person name="Sodergren E."/>
            <person name="Clifton S."/>
            <person name="Fulton L."/>
            <person name="Fulton B."/>
            <person name="Courtney L."/>
            <person name="Fronick C."/>
            <person name="Harrison M."/>
            <person name="Strong C."/>
            <person name="Farmer C."/>
            <person name="Delahaunty K."/>
            <person name="Markovic C."/>
            <person name="Hall O."/>
            <person name="Minx P."/>
            <person name="Tomlinson C."/>
            <person name="Mitreva M."/>
            <person name="Nelson J."/>
            <person name="Hou S."/>
            <person name="Wollam A."/>
            <person name="Pepin K.H."/>
            <person name="Johnson M."/>
            <person name="Bhonagiri V."/>
            <person name="Nash W.E."/>
            <person name="Warren W."/>
            <person name="Chinwalla A."/>
            <person name="Mardis E.R."/>
            <person name="Wilson R.K."/>
        </authorList>
    </citation>
    <scope>NUCLEOTIDE SEQUENCE [LARGE SCALE GENOMIC DNA]</scope>
    <source>
        <strain evidence="2 3">F0254</strain>
    </source>
</reference>
<dbReference type="STRING" id="634994.GCWU000323_02628"/>
<feature type="domain" description="Smr" evidence="1">
    <location>
        <begin position="1"/>
        <end position="46"/>
    </location>
</feature>
<dbReference type="HOGENOM" id="CLU_3185364_0_0_0"/>
<dbReference type="Gene3D" id="3.30.1370.110">
    <property type="match status" value="1"/>
</dbReference>
<dbReference type="SUPFAM" id="SSF160443">
    <property type="entry name" value="SMR domain-like"/>
    <property type="match status" value="1"/>
</dbReference>
<gene>
    <name evidence="2" type="ORF">GCWU000323_02628</name>
</gene>
<dbReference type="Proteomes" id="UP000006233">
    <property type="component" value="Unassembled WGS sequence"/>
</dbReference>
<evidence type="ECO:0000313" key="2">
    <source>
        <dbReference type="EMBL" id="EEX73300.1"/>
    </source>
</evidence>
<dbReference type="EMBL" id="ACVB02000029">
    <property type="protein sequence ID" value="EEX73300.1"/>
    <property type="molecule type" value="Genomic_DNA"/>
</dbReference>
<dbReference type="AlphaFoldDB" id="C9N1A7"/>
<accession>C9N1A7</accession>
<dbReference type="InterPro" id="IPR002625">
    <property type="entry name" value="Smr_dom"/>
</dbReference>
<name>C9N1A7_9FUSO</name>
<dbReference type="eggNOG" id="COG1193">
    <property type="taxonomic scope" value="Bacteria"/>
</dbReference>
<protein>
    <recommendedName>
        <fullName evidence="1">Smr domain-containing protein</fullName>
    </recommendedName>
</protein>
<dbReference type="Pfam" id="PF01713">
    <property type="entry name" value="Smr"/>
    <property type="match status" value="1"/>
</dbReference>
<dbReference type="PROSITE" id="PS50828">
    <property type="entry name" value="SMR"/>
    <property type="match status" value="1"/>
</dbReference>
<organism evidence="2 3">
    <name type="scientific">Leptotrichia hofstadii F0254</name>
    <dbReference type="NCBI Taxonomy" id="634994"/>
    <lineage>
        <taxon>Bacteria</taxon>
        <taxon>Fusobacteriati</taxon>
        <taxon>Fusobacteriota</taxon>
        <taxon>Fusobacteriia</taxon>
        <taxon>Fusobacteriales</taxon>
        <taxon>Leptotrichiaceae</taxon>
        <taxon>Leptotrichia</taxon>
    </lineage>
</organism>
<evidence type="ECO:0000259" key="1">
    <source>
        <dbReference type="PROSITE" id="PS50828"/>
    </source>
</evidence>
<dbReference type="InterPro" id="IPR036063">
    <property type="entry name" value="Smr_dom_sf"/>
</dbReference>
<evidence type="ECO:0000313" key="3">
    <source>
        <dbReference type="Proteomes" id="UP000006233"/>
    </source>
</evidence>